<evidence type="ECO:0000256" key="1">
    <source>
        <dbReference type="SAM" id="Phobius"/>
    </source>
</evidence>
<dbReference type="Proteomes" id="UP000184287">
    <property type="component" value="Unassembled WGS sequence"/>
</dbReference>
<organism evidence="2 3">
    <name type="scientific">Pedobacter caeni</name>
    <dbReference type="NCBI Taxonomy" id="288992"/>
    <lineage>
        <taxon>Bacteria</taxon>
        <taxon>Pseudomonadati</taxon>
        <taxon>Bacteroidota</taxon>
        <taxon>Sphingobacteriia</taxon>
        <taxon>Sphingobacteriales</taxon>
        <taxon>Sphingobacteriaceae</taxon>
        <taxon>Pedobacter</taxon>
    </lineage>
</organism>
<evidence type="ECO:0000313" key="2">
    <source>
        <dbReference type="EMBL" id="SHF18522.1"/>
    </source>
</evidence>
<reference evidence="3" key="1">
    <citation type="submission" date="2016-11" db="EMBL/GenBank/DDBJ databases">
        <authorList>
            <person name="Varghese N."/>
            <person name="Submissions S."/>
        </authorList>
    </citation>
    <scope>NUCLEOTIDE SEQUENCE [LARGE SCALE GENOMIC DNA]</scope>
    <source>
        <strain evidence="3">DSM 16990</strain>
    </source>
</reference>
<dbReference type="STRING" id="288992.SAMN04488522_102363"/>
<sequence>MTSLFGAVLVFLSLLNICVLMLTVLMLKPIWIGLSAALFIVLMEAQSLLMKWKRNIKINK</sequence>
<keyword evidence="1" id="KW-1133">Transmembrane helix</keyword>
<feature type="transmembrane region" description="Helical" evidence="1">
    <location>
        <begin position="30"/>
        <end position="50"/>
    </location>
</feature>
<dbReference type="AlphaFoldDB" id="A0A1M4ZL31"/>
<name>A0A1M4ZL31_9SPHI</name>
<gene>
    <name evidence="2" type="ORF">SAMN04488522_102363</name>
</gene>
<protein>
    <submittedName>
        <fullName evidence="2">Uncharacterized protein</fullName>
    </submittedName>
</protein>
<evidence type="ECO:0000313" key="3">
    <source>
        <dbReference type="Proteomes" id="UP000184287"/>
    </source>
</evidence>
<accession>A0A1M4ZL31</accession>
<keyword evidence="3" id="KW-1185">Reference proteome</keyword>
<dbReference type="EMBL" id="FQUQ01000002">
    <property type="protein sequence ID" value="SHF18522.1"/>
    <property type="molecule type" value="Genomic_DNA"/>
</dbReference>
<keyword evidence="1" id="KW-0812">Transmembrane</keyword>
<keyword evidence="1" id="KW-0472">Membrane</keyword>
<proteinExistence type="predicted"/>